<evidence type="ECO:0000256" key="1">
    <source>
        <dbReference type="SAM" id="MobiDB-lite"/>
    </source>
</evidence>
<dbReference type="AlphaFoldDB" id="A0A9Q1R7L1"/>
<dbReference type="EMBL" id="JAJAGQ010000015">
    <property type="protein sequence ID" value="KAJ8541941.1"/>
    <property type="molecule type" value="Genomic_DNA"/>
</dbReference>
<name>A0A9Q1R7L1_9SOLA</name>
<accession>A0A9Q1R7L1</accession>
<evidence type="ECO:0000313" key="2">
    <source>
        <dbReference type="EMBL" id="KAJ8541941.1"/>
    </source>
</evidence>
<feature type="region of interest" description="Disordered" evidence="1">
    <location>
        <begin position="121"/>
        <end position="159"/>
    </location>
</feature>
<dbReference type="Proteomes" id="UP001152561">
    <property type="component" value="Unassembled WGS sequence"/>
</dbReference>
<organism evidence="2 3">
    <name type="scientific">Anisodus acutangulus</name>
    <dbReference type="NCBI Taxonomy" id="402998"/>
    <lineage>
        <taxon>Eukaryota</taxon>
        <taxon>Viridiplantae</taxon>
        <taxon>Streptophyta</taxon>
        <taxon>Embryophyta</taxon>
        <taxon>Tracheophyta</taxon>
        <taxon>Spermatophyta</taxon>
        <taxon>Magnoliopsida</taxon>
        <taxon>eudicotyledons</taxon>
        <taxon>Gunneridae</taxon>
        <taxon>Pentapetalae</taxon>
        <taxon>asterids</taxon>
        <taxon>lamiids</taxon>
        <taxon>Solanales</taxon>
        <taxon>Solanaceae</taxon>
        <taxon>Solanoideae</taxon>
        <taxon>Hyoscyameae</taxon>
        <taxon>Anisodus</taxon>
    </lineage>
</organism>
<proteinExistence type="predicted"/>
<reference evidence="3" key="1">
    <citation type="journal article" date="2023" name="Proc. Natl. Acad. Sci. U.S.A.">
        <title>Genomic and structural basis for evolution of tropane alkaloid biosynthesis.</title>
        <authorList>
            <person name="Wanga Y.-J."/>
            <person name="Taina T."/>
            <person name="Yua J.-Y."/>
            <person name="Lia J."/>
            <person name="Xua B."/>
            <person name="Chenc J."/>
            <person name="D'Auriad J.C."/>
            <person name="Huanga J.-P."/>
            <person name="Huanga S.-X."/>
        </authorList>
    </citation>
    <scope>NUCLEOTIDE SEQUENCE [LARGE SCALE GENOMIC DNA]</scope>
    <source>
        <strain evidence="3">cv. KIB-2019</strain>
    </source>
</reference>
<gene>
    <name evidence="2" type="ORF">K7X08_016807</name>
</gene>
<feature type="compositionally biased region" description="Polar residues" evidence="1">
    <location>
        <begin position="121"/>
        <end position="131"/>
    </location>
</feature>
<comment type="caution">
    <text evidence="2">The sequence shown here is derived from an EMBL/GenBank/DDBJ whole genome shotgun (WGS) entry which is preliminary data.</text>
</comment>
<sequence>MQQNQQLESTSNAKKQTQIVSIQKSIGNMQVAIPVADESKIDMDEESTAQNFFNAAREGDLSPKQKCMQPTNWLVNTKGFFFNPSPTNFLDICQKEQQLKWFKYIILFGERPVAEVPELSISQSSNENSYKPTKFYTPHKKPKIEIPDDDEYSTVPDLG</sequence>
<evidence type="ECO:0000313" key="3">
    <source>
        <dbReference type="Proteomes" id="UP001152561"/>
    </source>
</evidence>
<dbReference type="OrthoDB" id="1307834at2759"/>
<protein>
    <submittedName>
        <fullName evidence="2">Uncharacterized protein</fullName>
    </submittedName>
</protein>
<keyword evidence="3" id="KW-1185">Reference proteome</keyword>